<dbReference type="Proteomes" id="UP000327458">
    <property type="component" value="Unassembled WGS sequence"/>
</dbReference>
<accession>A0A5M8I599</accession>
<name>A0A5M8I599_CHLPH</name>
<gene>
    <name evidence="1" type="ORF">FP507_10530</name>
</gene>
<dbReference type="EMBL" id="VMRG01000002">
    <property type="protein sequence ID" value="KAA6230666.1"/>
    <property type="molecule type" value="Genomic_DNA"/>
</dbReference>
<protein>
    <submittedName>
        <fullName evidence="1">Uncharacterized protein</fullName>
    </submittedName>
</protein>
<evidence type="ECO:0000313" key="1">
    <source>
        <dbReference type="EMBL" id="KAA6230666.1"/>
    </source>
</evidence>
<sequence length="82" mass="9928">MRKRKRRIPQGEWTAIANLYNERFHDEGIVGRCALRMRYHRDDERVLGVVVEFWRQYEAAVLARQRVIENLKQQLEDKACQN</sequence>
<proteinExistence type="predicted"/>
<comment type="caution">
    <text evidence="1">The sequence shown here is derived from an EMBL/GenBank/DDBJ whole genome shotgun (WGS) entry which is preliminary data.</text>
</comment>
<dbReference type="AlphaFoldDB" id="A0A5M8I599"/>
<organism evidence="1 2">
    <name type="scientific">Chlorobium phaeovibrioides</name>
    <dbReference type="NCBI Taxonomy" id="1094"/>
    <lineage>
        <taxon>Bacteria</taxon>
        <taxon>Pseudomonadati</taxon>
        <taxon>Chlorobiota</taxon>
        <taxon>Chlorobiia</taxon>
        <taxon>Chlorobiales</taxon>
        <taxon>Chlorobiaceae</taxon>
        <taxon>Chlorobium/Pelodictyon group</taxon>
        <taxon>Chlorobium</taxon>
    </lineage>
</organism>
<evidence type="ECO:0000313" key="2">
    <source>
        <dbReference type="Proteomes" id="UP000327458"/>
    </source>
</evidence>
<dbReference type="RefSeq" id="WP_151419767.1">
    <property type="nucleotide sequence ID" value="NZ_VMRG01000002.1"/>
</dbReference>
<reference evidence="1 2" key="1">
    <citation type="submission" date="2019-07" db="EMBL/GenBank/DDBJ databases">
        <title>Draft genome Sequence of Chlorobium phaeovibrioides sp. strain PhvTcv-s14, from the Phylum Chlorobi.</title>
        <authorList>
            <person name="Babenko V."/>
            <person name="Boldyreva D."/>
            <person name="Kanygina A."/>
            <person name="Selezneva O."/>
            <person name="Akopiyan T."/>
            <person name="Lunina O."/>
        </authorList>
    </citation>
    <scope>NUCLEOTIDE SEQUENCE [LARGE SCALE GENOMIC DNA]</scope>
    <source>
        <strain evidence="1 2">GrTcv12</strain>
    </source>
</reference>